<name>A0A327X4F2_9GAMM</name>
<dbReference type="SUPFAM" id="SSF56925">
    <property type="entry name" value="OMPA-like"/>
    <property type="match status" value="1"/>
</dbReference>
<dbReference type="Gene3D" id="2.40.160.20">
    <property type="match status" value="1"/>
</dbReference>
<evidence type="ECO:0000313" key="4">
    <source>
        <dbReference type="Proteomes" id="UP000249203"/>
    </source>
</evidence>
<dbReference type="AlphaFoldDB" id="A0A327X4F2"/>
<keyword evidence="1" id="KW-0732">Signal</keyword>
<feature type="signal peptide" evidence="1">
    <location>
        <begin position="1"/>
        <end position="21"/>
    </location>
</feature>
<dbReference type="InterPro" id="IPR011250">
    <property type="entry name" value="OMP/PagP_B-barrel"/>
</dbReference>
<accession>A0A327X4F2</accession>
<dbReference type="Proteomes" id="UP000287865">
    <property type="component" value="Unassembled WGS sequence"/>
</dbReference>
<dbReference type="GO" id="GO:0055085">
    <property type="term" value="P:transmembrane transport"/>
    <property type="evidence" value="ECO:0007669"/>
    <property type="project" value="TreeGrafter"/>
</dbReference>
<dbReference type="EMBL" id="QLMD01000001">
    <property type="protein sequence ID" value="RAK01519.1"/>
    <property type="molecule type" value="Genomic_DNA"/>
</dbReference>
<dbReference type="Pfam" id="PF03922">
    <property type="entry name" value="OmpW"/>
    <property type="match status" value="1"/>
</dbReference>
<protein>
    <submittedName>
        <fullName evidence="2">Outer membrane protein</fullName>
    </submittedName>
</protein>
<gene>
    <name evidence="2" type="ORF">B0I24_101142</name>
    <name evidence="3" type="ORF">CWE07_00685</name>
</gene>
<organism evidence="2 4">
    <name type="scientific">Aliidiomarina maris</name>
    <dbReference type="NCBI Taxonomy" id="531312"/>
    <lineage>
        <taxon>Bacteria</taxon>
        <taxon>Pseudomonadati</taxon>
        <taxon>Pseudomonadota</taxon>
        <taxon>Gammaproteobacteria</taxon>
        <taxon>Alteromonadales</taxon>
        <taxon>Idiomarinaceae</taxon>
        <taxon>Aliidiomarina</taxon>
    </lineage>
</organism>
<dbReference type="PANTHER" id="PTHR36920:SF1">
    <property type="entry name" value="OUTER MEMBRANE PROTEIN W"/>
    <property type="match status" value="1"/>
</dbReference>
<dbReference type="OrthoDB" id="9807574at2"/>
<dbReference type="Proteomes" id="UP000249203">
    <property type="component" value="Unassembled WGS sequence"/>
</dbReference>
<feature type="chain" id="PRO_5016408334" evidence="1">
    <location>
        <begin position="22"/>
        <end position="232"/>
    </location>
</feature>
<reference evidence="3 5" key="1">
    <citation type="journal article" date="2018" name="Front. Microbiol.">
        <title>Genome-Based Analysis Reveals the Taxonomy and Diversity of the Family Idiomarinaceae.</title>
        <authorList>
            <person name="Liu Y."/>
            <person name="Lai Q."/>
            <person name="Shao Z."/>
        </authorList>
    </citation>
    <scope>NUCLEOTIDE SEQUENCE [LARGE SCALE GENOMIC DNA]</scope>
    <source>
        <strain evidence="3 5">CF12-14</strain>
    </source>
</reference>
<dbReference type="GO" id="GO:0019867">
    <property type="term" value="C:outer membrane"/>
    <property type="evidence" value="ECO:0007669"/>
    <property type="project" value="InterPro"/>
</dbReference>
<keyword evidence="5" id="KW-1185">Reference proteome</keyword>
<proteinExistence type="predicted"/>
<evidence type="ECO:0000313" key="2">
    <source>
        <dbReference type="EMBL" id="RAK01519.1"/>
    </source>
</evidence>
<sequence>MKIKVVASALLLSALTGQAHANWAVNVGPIYAAPKESSGSLDVIEQVAGLQPGSTAVAVNDDWQLGLTIDYKVTPNWALQLIAATPFSHNIRVAGSAVDGLQVGKTKHLPPTLLAQYHFTEFHSNWQPFIGVGLNYTNFFNSKADEQLVSTLQALEVSTSDDHIGLSLSDSWGLALQAGVNVQVTPDFGIHAMVSKIDISTTARVSVNGDTIQSVGVDIGPVVAMVGVRWQF</sequence>
<dbReference type="EMBL" id="PIPK01000001">
    <property type="protein sequence ID" value="RUO28356.1"/>
    <property type="molecule type" value="Genomic_DNA"/>
</dbReference>
<reference evidence="2 4" key="2">
    <citation type="submission" date="2018-06" db="EMBL/GenBank/DDBJ databases">
        <title>Genomic Encyclopedia of Type Strains, Phase III (KMG-III): the genomes of soil and plant-associated and newly described type strains.</title>
        <authorList>
            <person name="Whitman W."/>
        </authorList>
    </citation>
    <scope>NUCLEOTIDE SEQUENCE [LARGE SCALE GENOMIC DNA]</scope>
    <source>
        <strain evidence="2 4">CGMCC 1.15366</strain>
    </source>
</reference>
<evidence type="ECO:0000256" key="1">
    <source>
        <dbReference type="SAM" id="SignalP"/>
    </source>
</evidence>
<comment type="caution">
    <text evidence="2">The sequence shown here is derived from an EMBL/GenBank/DDBJ whole genome shotgun (WGS) entry which is preliminary data.</text>
</comment>
<evidence type="ECO:0000313" key="5">
    <source>
        <dbReference type="Proteomes" id="UP000287865"/>
    </source>
</evidence>
<dbReference type="RefSeq" id="WP_111568011.1">
    <property type="nucleotide sequence ID" value="NZ_PIPK01000001.1"/>
</dbReference>
<dbReference type="InterPro" id="IPR005618">
    <property type="entry name" value="OMPW"/>
</dbReference>
<evidence type="ECO:0000313" key="3">
    <source>
        <dbReference type="EMBL" id="RUO28356.1"/>
    </source>
</evidence>
<dbReference type="PANTHER" id="PTHR36920">
    <property type="match status" value="1"/>
</dbReference>